<protein>
    <submittedName>
        <fullName evidence="1">Uncharacterized protein</fullName>
    </submittedName>
</protein>
<dbReference type="EMBL" id="GEMB01007665">
    <property type="protein sequence ID" value="JAR95774.1"/>
    <property type="molecule type" value="Transcribed_RNA"/>
</dbReference>
<feature type="non-terminal residue" evidence="1">
    <location>
        <position position="102"/>
    </location>
</feature>
<sequence>CDKLISIADCKFPMAILTIGDKFESCSKLRYRSRLSYFCEYLWNDTDKLIESILSLAKHTCIQSLKVDSIGAVISVMTEKLFDSLHEDKFINDDLYNVLCEP</sequence>
<organism evidence="1">
    <name type="scientific">Triatoma infestans</name>
    <name type="common">Assassin bug</name>
    <dbReference type="NCBI Taxonomy" id="30076"/>
    <lineage>
        <taxon>Eukaryota</taxon>
        <taxon>Metazoa</taxon>
        <taxon>Ecdysozoa</taxon>
        <taxon>Arthropoda</taxon>
        <taxon>Hexapoda</taxon>
        <taxon>Insecta</taxon>
        <taxon>Pterygota</taxon>
        <taxon>Neoptera</taxon>
        <taxon>Paraneoptera</taxon>
        <taxon>Hemiptera</taxon>
        <taxon>Heteroptera</taxon>
        <taxon>Panheteroptera</taxon>
        <taxon>Cimicomorpha</taxon>
        <taxon>Reduviidae</taxon>
        <taxon>Triatominae</taxon>
        <taxon>Triatoma</taxon>
    </lineage>
</organism>
<evidence type="ECO:0000313" key="1">
    <source>
        <dbReference type="EMBL" id="JAR95774.1"/>
    </source>
</evidence>
<feature type="non-terminal residue" evidence="1">
    <location>
        <position position="1"/>
    </location>
</feature>
<reference evidence="1" key="1">
    <citation type="submission" date="2016-04" db="EMBL/GenBank/DDBJ databases">
        <authorList>
            <person name="Calderon-Fernandez G.M.Sr."/>
        </authorList>
    </citation>
    <scope>NUCLEOTIDE SEQUENCE</scope>
    <source>
        <strain evidence="1">Int1</strain>
        <tissue evidence="1">Integument</tissue>
    </source>
</reference>
<name>A0A170UCN4_TRIIF</name>
<proteinExistence type="predicted"/>
<accession>A0A170UCN4</accession>
<reference evidence="1" key="2">
    <citation type="journal article" date="2017" name="J. Med. Entomol.">
        <title>Transcriptome Analysis of the Triatoma infestans (Hemiptera: Reduviidae) Integument.</title>
        <authorList>
            <person name="Calderon-Fernandez G.M."/>
            <person name="Moriconi D.E."/>
            <person name="Dulbecco A.B."/>
            <person name="Juarez M.P."/>
        </authorList>
    </citation>
    <scope>NUCLEOTIDE SEQUENCE</scope>
    <source>
        <strain evidence="1">Int1</strain>
        <tissue evidence="1">Integument</tissue>
    </source>
</reference>
<dbReference type="AlphaFoldDB" id="A0A170UCN4"/>